<name>A0A2S6H840_9GAMM</name>
<dbReference type="OrthoDB" id="598113at2"/>
<dbReference type="SUPFAM" id="SSF109604">
    <property type="entry name" value="HD-domain/PDEase-like"/>
    <property type="match status" value="1"/>
</dbReference>
<dbReference type="InterPro" id="IPR000595">
    <property type="entry name" value="cNMP-bd_dom"/>
</dbReference>
<evidence type="ECO:0000259" key="2">
    <source>
        <dbReference type="PROSITE" id="PS51833"/>
    </source>
</evidence>
<dbReference type="InterPro" id="IPR018490">
    <property type="entry name" value="cNMP-bd_dom_sf"/>
</dbReference>
<dbReference type="AlphaFoldDB" id="A0A2S6H840"/>
<accession>A0A2S6H840</accession>
<dbReference type="PANTHER" id="PTHR33525:SF3">
    <property type="entry name" value="RIBONUCLEASE Y"/>
    <property type="match status" value="1"/>
</dbReference>
<gene>
    <name evidence="3" type="ORF">B0F88_101130</name>
</gene>
<proteinExistence type="predicted"/>
<dbReference type="PROSITE" id="PS50042">
    <property type="entry name" value="CNMP_BINDING_3"/>
    <property type="match status" value="1"/>
</dbReference>
<organism evidence="3 4">
    <name type="scientific">Methylobacter tundripaludum</name>
    <dbReference type="NCBI Taxonomy" id="173365"/>
    <lineage>
        <taxon>Bacteria</taxon>
        <taxon>Pseudomonadati</taxon>
        <taxon>Pseudomonadota</taxon>
        <taxon>Gammaproteobacteria</taxon>
        <taxon>Methylococcales</taxon>
        <taxon>Methylococcaceae</taxon>
        <taxon>Methylobacter</taxon>
    </lineage>
</organism>
<feature type="domain" description="HDOD" evidence="2">
    <location>
        <begin position="194"/>
        <end position="380"/>
    </location>
</feature>
<protein>
    <submittedName>
        <fullName evidence="3">HD-like signal output (HDOD) protein</fullName>
    </submittedName>
</protein>
<evidence type="ECO:0000313" key="3">
    <source>
        <dbReference type="EMBL" id="PPK73601.1"/>
    </source>
</evidence>
<dbReference type="Proteomes" id="UP000238071">
    <property type="component" value="Unassembled WGS sequence"/>
</dbReference>
<dbReference type="Pfam" id="PF08668">
    <property type="entry name" value="HDOD"/>
    <property type="match status" value="1"/>
</dbReference>
<dbReference type="RefSeq" id="WP_104422010.1">
    <property type="nucleotide sequence ID" value="NZ_PTIY01000001.1"/>
</dbReference>
<dbReference type="SUPFAM" id="SSF51206">
    <property type="entry name" value="cAMP-binding domain-like"/>
    <property type="match status" value="1"/>
</dbReference>
<dbReference type="InterPro" id="IPR014710">
    <property type="entry name" value="RmlC-like_jellyroll"/>
</dbReference>
<dbReference type="Gene3D" id="2.60.120.10">
    <property type="entry name" value="Jelly Rolls"/>
    <property type="match status" value="1"/>
</dbReference>
<dbReference type="EMBL" id="PTIY01000001">
    <property type="protein sequence ID" value="PPK73601.1"/>
    <property type="molecule type" value="Genomic_DNA"/>
</dbReference>
<evidence type="ECO:0000313" key="4">
    <source>
        <dbReference type="Proteomes" id="UP000238071"/>
    </source>
</evidence>
<reference evidence="3 4" key="1">
    <citation type="submission" date="2018-02" db="EMBL/GenBank/DDBJ databases">
        <title>Subsurface microbial communities from deep shales in Ohio and West Virginia, USA.</title>
        <authorList>
            <person name="Wrighton K."/>
        </authorList>
    </citation>
    <scope>NUCLEOTIDE SEQUENCE [LARGE SCALE GENOMIC DNA]</scope>
    <source>
        <strain evidence="3 4">OWC-G53F</strain>
    </source>
</reference>
<dbReference type="InterPro" id="IPR013976">
    <property type="entry name" value="HDOD"/>
</dbReference>
<sequence>MNWFSKLFLSPRSQTPLPKTKPDITLPTGPNNPLTCSEPVSTEYKKVPLATLKKLAPLRDMDDAYVEQLVHTTLTYTQGSVIFRLGQKTNSVFYLLKGIVELQPNSDNRYTLSAASSLANLPLNSGKVCGATAFAKTNITILAISGEFICRWSGKGLQQPAALELIEIDLPEQIAGNRFFSSFSAAYRENKLSLPSLPNVALRLKEAMEQDLGINEVVKIIGVDASIVAKLIQLANSPLYSPVSPVTNCHAAVTRLGLDQTRKLVMGISLKQLFRCQNLQLMEKMQALWKNSLYISSLSFVLAQENGSPNPEDALLAGLISDIGTIPVLHFAEQYPNEYPNLDVLDSAIPFLNPPVGSLVLHTLGFAQELADIPKYAEDWFYESGDDQLNLVDIVILAKLHSYFGTSRAKEIPYLNSIPAYTKLKNSKLTPDFSLDVLHKAKHRINAAMNFLS</sequence>
<keyword evidence="4" id="KW-1185">Reference proteome</keyword>
<dbReference type="PROSITE" id="PS51833">
    <property type="entry name" value="HDOD"/>
    <property type="match status" value="1"/>
</dbReference>
<dbReference type="PANTHER" id="PTHR33525">
    <property type="match status" value="1"/>
</dbReference>
<dbReference type="InterPro" id="IPR052340">
    <property type="entry name" value="RNase_Y/CdgJ"/>
</dbReference>
<feature type="domain" description="Cyclic nucleotide-binding" evidence="1">
    <location>
        <begin position="76"/>
        <end position="145"/>
    </location>
</feature>
<evidence type="ECO:0000259" key="1">
    <source>
        <dbReference type="PROSITE" id="PS50042"/>
    </source>
</evidence>
<comment type="caution">
    <text evidence="3">The sequence shown here is derived from an EMBL/GenBank/DDBJ whole genome shotgun (WGS) entry which is preliminary data.</text>
</comment>
<dbReference type="Gene3D" id="1.10.3210.10">
    <property type="entry name" value="Hypothetical protein af1432"/>
    <property type="match status" value="1"/>
</dbReference>